<dbReference type="Pfam" id="PF02221">
    <property type="entry name" value="E1_DerP2_DerF2"/>
    <property type="match status" value="1"/>
</dbReference>
<protein>
    <submittedName>
        <fullName evidence="5">NPC intracellular cholesterol transporter 2 a</fullName>
    </submittedName>
</protein>
<evidence type="ECO:0000256" key="1">
    <source>
        <dbReference type="ARBA" id="ARBA00004613"/>
    </source>
</evidence>
<dbReference type="PANTHER" id="PTHR11306">
    <property type="entry name" value="NIEMANN PICK TYPE C2 PROTEIN NPC2-RELATED"/>
    <property type="match status" value="1"/>
</dbReference>
<comment type="subcellular location">
    <subcellularLocation>
        <location evidence="1">Secreted</location>
    </subcellularLocation>
</comment>
<comment type="caution">
    <text evidence="5">The sequence shown here is derived from an EMBL/GenBank/DDBJ whole genome shotgun (WGS) entry which is preliminary data.</text>
</comment>
<name>A0A419PUA8_CLOSI</name>
<evidence type="ECO:0000256" key="2">
    <source>
        <dbReference type="ARBA" id="ARBA00006370"/>
    </source>
</evidence>
<dbReference type="STRING" id="79923.A0A419PUA8"/>
<evidence type="ECO:0000256" key="3">
    <source>
        <dbReference type="ARBA" id="ARBA00022525"/>
    </source>
</evidence>
<organism evidence="5 6">
    <name type="scientific">Clonorchis sinensis</name>
    <name type="common">Chinese liver fluke</name>
    <dbReference type="NCBI Taxonomy" id="79923"/>
    <lineage>
        <taxon>Eukaryota</taxon>
        <taxon>Metazoa</taxon>
        <taxon>Spiralia</taxon>
        <taxon>Lophotrochozoa</taxon>
        <taxon>Platyhelminthes</taxon>
        <taxon>Trematoda</taxon>
        <taxon>Digenea</taxon>
        <taxon>Opisthorchiida</taxon>
        <taxon>Opisthorchiata</taxon>
        <taxon>Opisthorchiidae</taxon>
        <taxon>Clonorchis</taxon>
    </lineage>
</organism>
<dbReference type="InterPro" id="IPR039670">
    <property type="entry name" value="NPC2-like"/>
</dbReference>
<dbReference type="SUPFAM" id="SSF81296">
    <property type="entry name" value="E set domains"/>
    <property type="match status" value="1"/>
</dbReference>
<keyword evidence="3" id="KW-0964">Secreted</keyword>
<dbReference type="InterPro" id="IPR003172">
    <property type="entry name" value="ML_dom"/>
</dbReference>
<accession>A0A419PUA8</accession>
<dbReference type="PANTHER" id="PTHR11306:SF68">
    <property type="entry name" value="NPC INTRACELLULAR CHOLESTEROL TRANSPORTER 2"/>
    <property type="match status" value="1"/>
</dbReference>
<dbReference type="InterPro" id="IPR014756">
    <property type="entry name" value="Ig_E-set"/>
</dbReference>
<dbReference type="EMBL" id="NIRI02000056">
    <property type="protein sequence ID" value="KAG5446314.1"/>
    <property type="molecule type" value="Genomic_DNA"/>
</dbReference>
<sequence length="163" mass="17753">MRLQHTLLLLTTAFTVVRAEIVAYEDCGSKLTVNSVSVEPCPTTPCVLKIGGSATMSIVFQGSENAGLPGDAEVQGIKWGMNFPFELDAAQICEDIRPSCPLRSGRWYTYTKTVSIASWYPAVSGTIRWRLKNTNGDSMVCVEFPATNGDSMVCVEFPAELGY</sequence>
<proteinExistence type="inferred from homology"/>
<dbReference type="GO" id="GO:0015918">
    <property type="term" value="P:sterol transport"/>
    <property type="evidence" value="ECO:0007669"/>
    <property type="project" value="InterPro"/>
</dbReference>
<feature type="domain" description="MD-2-related lipid-recognition" evidence="4">
    <location>
        <begin position="24"/>
        <end position="146"/>
    </location>
</feature>
<gene>
    <name evidence="5" type="ORF">CSKR_106754</name>
</gene>
<dbReference type="FunFam" id="2.60.40.770:FF:000001">
    <property type="entry name" value="NPC intracellular cholesterol transporter 2"/>
    <property type="match status" value="1"/>
</dbReference>
<dbReference type="GO" id="GO:0032934">
    <property type="term" value="F:sterol binding"/>
    <property type="evidence" value="ECO:0007669"/>
    <property type="project" value="InterPro"/>
</dbReference>
<dbReference type="OrthoDB" id="6489092at2759"/>
<dbReference type="AlphaFoldDB" id="A0A419PUA8"/>
<dbReference type="SMART" id="SM00737">
    <property type="entry name" value="ML"/>
    <property type="match status" value="1"/>
</dbReference>
<keyword evidence="6" id="KW-1185">Reference proteome</keyword>
<comment type="similarity">
    <text evidence="2">Belongs to the NPC2 family.</text>
</comment>
<reference evidence="5 6" key="1">
    <citation type="journal article" date="2018" name="Biotechnol. Adv.">
        <title>Improved genomic resources and new bioinformatic workflow for the carcinogenic parasite Clonorchis sinensis: Biotechnological implications.</title>
        <authorList>
            <person name="Wang D."/>
            <person name="Korhonen P.K."/>
            <person name="Gasser R.B."/>
            <person name="Young N.D."/>
        </authorList>
    </citation>
    <scope>NUCLEOTIDE SEQUENCE [LARGE SCALE GENOMIC DNA]</scope>
    <source>
        <strain evidence="5">Cs-k2</strain>
    </source>
</reference>
<dbReference type="InParanoid" id="A0A419PUA8"/>
<reference evidence="5 6" key="2">
    <citation type="journal article" date="2021" name="Genomics">
        <title>High-quality reference genome for Clonorchis sinensis.</title>
        <authorList>
            <person name="Young N.D."/>
            <person name="Stroehlein A.J."/>
            <person name="Kinkar L."/>
            <person name="Wang T."/>
            <person name="Sohn W.M."/>
            <person name="Chang B.C.H."/>
            <person name="Kaur P."/>
            <person name="Weisz D."/>
            <person name="Dudchenko O."/>
            <person name="Aiden E.L."/>
            <person name="Korhonen P.K."/>
            <person name="Gasser R.B."/>
        </authorList>
    </citation>
    <scope>NUCLEOTIDE SEQUENCE [LARGE SCALE GENOMIC DNA]</scope>
    <source>
        <strain evidence="5">Cs-k2</strain>
    </source>
</reference>
<dbReference type="Gene3D" id="2.60.40.770">
    <property type="match status" value="1"/>
</dbReference>
<evidence type="ECO:0000313" key="6">
    <source>
        <dbReference type="Proteomes" id="UP000286415"/>
    </source>
</evidence>
<evidence type="ECO:0000259" key="4">
    <source>
        <dbReference type="SMART" id="SM00737"/>
    </source>
</evidence>
<dbReference type="Proteomes" id="UP000286415">
    <property type="component" value="Unassembled WGS sequence"/>
</dbReference>
<evidence type="ECO:0000313" key="5">
    <source>
        <dbReference type="EMBL" id="KAG5446314.1"/>
    </source>
</evidence>
<dbReference type="GO" id="GO:0005576">
    <property type="term" value="C:extracellular region"/>
    <property type="evidence" value="ECO:0007669"/>
    <property type="project" value="UniProtKB-SubCell"/>
</dbReference>